<dbReference type="Proteomes" id="UP000675781">
    <property type="component" value="Unassembled WGS sequence"/>
</dbReference>
<evidence type="ECO:0000313" key="2">
    <source>
        <dbReference type="EMBL" id="MBR7831712.1"/>
    </source>
</evidence>
<dbReference type="SMART" id="SM00471">
    <property type="entry name" value="HDc"/>
    <property type="match status" value="1"/>
</dbReference>
<dbReference type="Gene3D" id="1.10.3210.10">
    <property type="entry name" value="Hypothetical protein af1432"/>
    <property type="match status" value="1"/>
</dbReference>
<dbReference type="InterPro" id="IPR006674">
    <property type="entry name" value="HD_domain"/>
</dbReference>
<reference evidence="2" key="1">
    <citation type="submission" date="2021-04" db="EMBL/GenBank/DDBJ databases">
        <title>Genome based classification of Actinospica acidithermotolerans sp. nov., an actinobacterium isolated from an Indonesian hot spring.</title>
        <authorList>
            <person name="Kusuma A.B."/>
            <person name="Putra K.E."/>
            <person name="Nafisah S."/>
            <person name="Loh J."/>
            <person name="Nouioui I."/>
            <person name="Goodfellow M."/>
        </authorList>
    </citation>
    <scope>NUCLEOTIDE SEQUENCE</scope>
    <source>
        <strain evidence="2">CSCA 57</strain>
    </source>
</reference>
<dbReference type="Pfam" id="PF01966">
    <property type="entry name" value="HD"/>
    <property type="match status" value="1"/>
</dbReference>
<protein>
    <submittedName>
        <fullName evidence="2">HD domain-containing protein</fullName>
    </submittedName>
</protein>
<dbReference type="EMBL" id="JAGSOG010000001">
    <property type="protein sequence ID" value="MBR7831712.1"/>
    <property type="molecule type" value="Genomic_DNA"/>
</dbReference>
<dbReference type="PROSITE" id="PS51831">
    <property type="entry name" value="HD"/>
    <property type="match status" value="1"/>
</dbReference>
<comment type="caution">
    <text evidence="2">The sequence shown here is derived from an EMBL/GenBank/DDBJ whole genome shotgun (WGS) entry which is preliminary data.</text>
</comment>
<dbReference type="RefSeq" id="WP_212526243.1">
    <property type="nucleotide sequence ID" value="NZ_JAGSOG010000001.1"/>
</dbReference>
<accession>A0A941EJK7</accession>
<dbReference type="GO" id="GO:0008832">
    <property type="term" value="F:dGTPase activity"/>
    <property type="evidence" value="ECO:0007669"/>
    <property type="project" value="TreeGrafter"/>
</dbReference>
<organism evidence="2 3">
    <name type="scientific">Actinospica durhamensis</name>
    <dbReference type="NCBI Taxonomy" id="1508375"/>
    <lineage>
        <taxon>Bacteria</taxon>
        <taxon>Bacillati</taxon>
        <taxon>Actinomycetota</taxon>
        <taxon>Actinomycetes</taxon>
        <taxon>Catenulisporales</taxon>
        <taxon>Actinospicaceae</taxon>
        <taxon>Actinospica</taxon>
    </lineage>
</organism>
<dbReference type="InterPro" id="IPR003607">
    <property type="entry name" value="HD/PDEase_dom"/>
</dbReference>
<feature type="domain" description="HD" evidence="1">
    <location>
        <begin position="38"/>
        <end position="141"/>
    </location>
</feature>
<dbReference type="GO" id="GO:0006203">
    <property type="term" value="P:dGTP catabolic process"/>
    <property type="evidence" value="ECO:0007669"/>
    <property type="project" value="TreeGrafter"/>
</dbReference>
<dbReference type="PANTHER" id="PTHR11373">
    <property type="entry name" value="DEOXYNUCLEOSIDE TRIPHOSPHATE TRIPHOSPHOHYDROLASE"/>
    <property type="match status" value="1"/>
</dbReference>
<name>A0A941EJK7_9ACTN</name>
<proteinExistence type="predicted"/>
<dbReference type="InterPro" id="IPR050135">
    <property type="entry name" value="dGTPase-like"/>
</dbReference>
<evidence type="ECO:0000313" key="3">
    <source>
        <dbReference type="Proteomes" id="UP000675781"/>
    </source>
</evidence>
<dbReference type="SUPFAM" id="SSF109604">
    <property type="entry name" value="HD-domain/PDEase-like"/>
    <property type="match status" value="1"/>
</dbReference>
<dbReference type="CDD" id="cd00077">
    <property type="entry name" value="HDc"/>
    <property type="match status" value="1"/>
</dbReference>
<gene>
    <name evidence="2" type="ORF">KDL01_00480</name>
</gene>
<dbReference type="PANTHER" id="PTHR11373:SF4">
    <property type="entry name" value="DEOXYNUCLEOSIDE TRIPHOSPHATE TRIPHOSPHOHYDROLASE SAMHD1"/>
    <property type="match status" value="1"/>
</dbReference>
<sequence length="328" mass="35765">MSLSPLERDLLRTEPLRRLHMVAHGGAASITTTQTYSRLEHSLGVFALAACFHPDPADQPLRAAALLHDVGHLPFSHTFEGVAGLNHHALGADLLREPAIADVLAAHGLEPHEIADLLSGRTPSALTPAPGLLSLDHLDSYVRSARFGARLEVEPARLLAALRLVDGAVSTDLPTARILVDLVCAEARLHASWDNLAPAAVLQRLVTRLLDAGRREPARLARMTDAQLWAALDEAPETRDEAEMLRTRPHLLRVRCLPDAAQADVRVPEYAASGWDFALRKIYSSAPLVGTVPLESAAPDLAEQLEDLQALPIRYRVWWAGAERRVSR</sequence>
<dbReference type="AlphaFoldDB" id="A0A941EJK7"/>
<keyword evidence="3" id="KW-1185">Reference proteome</keyword>
<evidence type="ECO:0000259" key="1">
    <source>
        <dbReference type="PROSITE" id="PS51831"/>
    </source>
</evidence>